<evidence type="ECO:0000313" key="2">
    <source>
        <dbReference type="EMBL" id="OLT58865.1"/>
    </source>
</evidence>
<name>A0A1U7MYR6_9CYAN</name>
<keyword evidence="1" id="KW-0732">Signal</keyword>
<reference evidence="2 3" key="1">
    <citation type="submission" date="2016-10" db="EMBL/GenBank/DDBJ databases">
        <title>Comparative genomics uncovers the prolific and rare metabolic potential of the cyanobacterial genus Moorea.</title>
        <authorList>
            <person name="Leao T."/>
            <person name="Castelao G."/>
            <person name="Korobeynikov A."/>
            <person name="Monroe E.A."/>
            <person name="Podell S."/>
            <person name="Glukhov E."/>
            <person name="Allen E."/>
            <person name="Gerwick W.H."/>
            <person name="Gerwick L."/>
        </authorList>
    </citation>
    <scope>NUCLEOTIDE SEQUENCE [LARGE SCALE GENOMIC DNA]</scope>
    <source>
        <strain evidence="2 3">PNG5-198</strain>
    </source>
</reference>
<evidence type="ECO:0000256" key="1">
    <source>
        <dbReference type="SAM" id="SignalP"/>
    </source>
</evidence>
<proteinExistence type="predicted"/>
<protein>
    <recommendedName>
        <fullName evidence="4">PEP-CTERM sorting domain-containing protein</fullName>
    </recommendedName>
</protein>
<organism evidence="2 3">
    <name type="scientific">Moorena bouillonii PNG</name>
    <dbReference type="NCBI Taxonomy" id="568701"/>
    <lineage>
        <taxon>Bacteria</taxon>
        <taxon>Bacillati</taxon>
        <taxon>Cyanobacteriota</taxon>
        <taxon>Cyanophyceae</taxon>
        <taxon>Coleofasciculales</taxon>
        <taxon>Coleofasciculaceae</taxon>
        <taxon>Moorena</taxon>
    </lineage>
</organism>
<feature type="signal peptide" evidence="1">
    <location>
        <begin position="1"/>
        <end position="33"/>
    </location>
</feature>
<sequence>MNLLNSGKFLPVATTAIGTLAALSLGASPPAEAASLKTITASAFAQTRSSDADFPFFFTFSFPDVPGTGAVAIAESVADTSVGRAEAFASSTAERTSTGNLFFSTQERQKILRRTPGTLQAFTVTNADAAPDPFKSPSFRDVVNNEGIPLSVEEEFESDLNTSLEITFDDEADQIVFDFLGSTLLRTQGLFEFSTGIRLESVGLGLLRSFTINESCDLAFQGGWGLDDLSFTQDGKTFSADFDNLDFVIPVTSEFTAEDFQNLDFRFNGSGIVVAASTPEPASILGLLSVGILGAGSVVSKLGSTKK</sequence>
<feature type="chain" id="PRO_5012459757" description="PEP-CTERM sorting domain-containing protein" evidence="1">
    <location>
        <begin position="34"/>
        <end position="307"/>
    </location>
</feature>
<keyword evidence="3" id="KW-1185">Reference proteome</keyword>
<evidence type="ECO:0008006" key="4">
    <source>
        <dbReference type="Google" id="ProtNLM"/>
    </source>
</evidence>
<dbReference type="RefSeq" id="WP_075897697.1">
    <property type="nucleotide sequence ID" value="NZ_MKZS01000001.1"/>
</dbReference>
<gene>
    <name evidence="2" type="ORF">BJP37_07220</name>
</gene>
<dbReference type="EMBL" id="MKZS01000001">
    <property type="protein sequence ID" value="OLT58865.1"/>
    <property type="molecule type" value="Genomic_DNA"/>
</dbReference>
<evidence type="ECO:0000313" key="3">
    <source>
        <dbReference type="Proteomes" id="UP000186657"/>
    </source>
</evidence>
<dbReference type="AlphaFoldDB" id="A0A1U7MYR6"/>
<dbReference type="Proteomes" id="UP000186657">
    <property type="component" value="Unassembled WGS sequence"/>
</dbReference>
<comment type="caution">
    <text evidence="2">The sequence shown here is derived from an EMBL/GenBank/DDBJ whole genome shotgun (WGS) entry which is preliminary data.</text>
</comment>
<accession>A0A1U7MYR6</accession>